<dbReference type="EMBL" id="VWPK01000111">
    <property type="protein sequence ID" value="KAA5608051.1"/>
    <property type="molecule type" value="Genomic_DNA"/>
</dbReference>
<comment type="caution">
    <text evidence="1">The sequence shown here is derived from an EMBL/GenBank/DDBJ whole genome shotgun (WGS) entry which is preliminary data.</text>
</comment>
<evidence type="ECO:0000313" key="1">
    <source>
        <dbReference type="EMBL" id="KAA5608051.1"/>
    </source>
</evidence>
<evidence type="ECO:0000313" key="2">
    <source>
        <dbReference type="Proteomes" id="UP000325255"/>
    </source>
</evidence>
<accession>A0A5M6IIG0</accession>
<organism evidence="1 2">
    <name type="scientific">Rhodovastum atsumiense</name>
    <dbReference type="NCBI Taxonomy" id="504468"/>
    <lineage>
        <taxon>Bacteria</taxon>
        <taxon>Pseudomonadati</taxon>
        <taxon>Pseudomonadota</taxon>
        <taxon>Alphaproteobacteria</taxon>
        <taxon>Acetobacterales</taxon>
        <taxon>Acetobacteraceae</taxon>
        <taxon>Rhodovastum</taxon>
    </lineage>
</organism>
<dbReference type="Proteomes" id="UP000325255">
    <property type="component" value="Unassembled WGS sequence"/>
</dbReference>
<reference evidence="1 2" key="1">
    <citation type="submission" date="2019-09" db="EMBL/GenBank/DDBJ databases">
        <title>Genome sequence of Rhodovastum atsumiense, a diverse member of the Acetobacteraceae family of non-sulfur purple photosynthetic bacteria.</title>
        <authorList>
            <person name="Meyer T."/>
            <person name="Kyndt J."/>
        </authorList>
    </citation>
    <scope>NUCLEOTIDE SEQUENCE [LARGE SCALE GENOMIC DNA]</scope>
    <source>
        <strain evidence="1 2">DSM 21279</strain>
    </source>
</reference>
<keyword evidence="2" id="KW-1185">Reference proteome</keyword>
<proteinExistence type="predicted"/>
<sequence length="188" mass="21208">MESNQKSDWHDWHDWHDRHDWQILWEPSARKVADSPADAFARAILDYAQSRPNDEFATKFAASVAAAGWINVSNELSRAAGDVADHLPLDQVSALSLPFPVTWVEGNVPDMVGVRFGFLYERDKRDSRVLSVRCAKHDKKDEVVFLRHEIIASAERLSILPPNFFRANAAEKTAALVLRLITLICGES</sequence>
<gene>
    <name evidence="1" type="ORF">F1189_30930</name>
</gene>
<dbReference type="AlphaFoldDB" id="A0A5M6IIG0"/>
<dbReference type="RefSeq" id="WP_150045717.1">
    <property type="nucleotide sequence ID" value="NZ_OW485601.1"/>
</dbReference>
<protein>
    <submittedName>
        <fullName evidence="1">Uncharacterized protein</fullName>
    </submittedName>
</protein>
<name>A0A5M6IIG0_9PROT</name>